<organism evidence="1 2">
    <name type="scientific">Camelus bactrianus</name>
    <name type="common">Bactrian camel</name>
    <dbReference type="NCBI Taxonomy" id="9837"/>
    <lineage>
        <taxon>Eukaryota</taxon>
        <taxon>Metazoa</taxon>
        <taxon>Chordata</taxon>
        <taxon>Craniata</taxon>
        <taxon>Vertebrata</taxon>
        <taxon>Euteleostomi</taxon>
        <taxon>Mammalia</taxon>
        <taxon>Eutheria</taxon>
        <taxon>Laurasiatheria</taxon>
        <taxon>Artiodactyla</taxon>
        <taxon>Tylopoda</taxon>
        <taxon>Camelidae</taxon>
        <taxon>Camelus</taxon>
    </lineage>
</organism>
<name>A0AC58QK90_CAMBA</name>
<evidence type="ECO:0000313" key="2">
    <source>
        <dbReference type="RefSeq" id="XP_074222698.1"/>
    </source>
</evidence>
<keyword evidence="1" id="KW-1185">Reference proteome</keyword>
<evidence type="ECO:0000313" key="1">
    <source>
        <dbReference type="Proteomes" id="UP001732780"/>
    </source>
</evidence>
<protein>
    <submittedName>
        <fullName evidence="2">Uncharacterized protein LOC105062013</fullName>
    </submittedName>
</protein>
<proteinExistence type="predicted"/>
<reference evidence="2" key="1">
    <citation type="submission" date="2025-08" db="UniProtKB">
        <authorList>
            <consortium name="RefSeq"/>
        </authorList>
    </citation>
    <scope>IDENTIFICATION</scope>
    <source>
        <tissue evidence="2">Blood</tissue>
    </source>
</reference>
<gene>
    <name evidence="2" type="primary">LOC105062013</name>
</gene>
<sequence length="1151" mass="125127">MALSQCDNQFEYWGQGILVTVSSGWSFRHCDYYGMDYWGKGTLVTISSESSSAPTLFPLASCESPVSDESPVALGCLARDFLPDSITFSWSYPDGIAVSSQSIKTFPSVLREGKYVATSQVLLPSQSVLQGSELICKVQHSKGNSDVRVTPPVVLDLPPNVTLFMPPRDGFSGTSKRTSRLICQATDFSPREISVSWFREGKRLVSGFITEDVEASMSNPGTFSVNSMLTITESDWFSQTVYTCQVEHRGMVIEKNVSSQCNPSPSPGIEAFAIPPSFSDIFLNKSAKLTCLVTGLVTYDSLSISWTRQGEKAVDSQITDSRILPNGTFSATCVASVCVEDWESGDRFTCTVTHLDLPSPLKRSIFKPTEVHKHMPSVYVLPPAREQLSLRESASITCLVKGFSPPDVFVQWLKKGEQEPLSPDNYVTSAPVPEPNSPGYYFVHSVLTVSEKDWSAGATYTCVVGHEALPHLVTERTVDKSTGKPTLYNVSLVMSDTASTCYCHLVPSGGCSRPLAVSLCTTLAVGLHAQALPGLSPLGAVSVSRPSWDPCQGEVSADEEGFENLNTMASTFIVLFLLSLFYSTTVTLFKADLSDLVMLRTGRAESASVSLMDLTRTFPPSPDAQGPTPVWLSQGREGWAGGAESAGIRCMASEGRRGVQRHLSLPLPLLFPLGSSESSSAPTLFPLASCESPVSDESPVALGCLARDFLPDSITFSWSYPDGIAVSSQSIKTFPSVLREGKYVATSQVLLPSQSVLQGSELICKVQHSKGNSDVRVTPPVVLDLPPNVTLFMPPRDGFSGTSKRTSRLICQATDFSPREISVSWFREGKRLVSGFITEDVEASMSNPGTFSVNSMLTITESDWFSQTVYTCQVEHRGMVIEKNVSSQCNPSPSPGIEAFAIPPSFSDIFLNKSAKLTCLVTGLVTYDSLSISWTRQGEKAVDSQITDSRILPNGTFSATCVASVCVEDWESGDRFTCTVTHLDLPSPLKRSIFKPTEVHKHMPSVYVLPPAREQLSLRESASITCLVKGFSPPDVFVQWLKKGEQEPLSPDNYVTSAPVPEPNSPGYYFVHSVLTVSEKDWSAGATYTCVVGHEALPHLVTERTVDKSTEGEVSADEEGFENLNTMASTFIVLFLLSLFYSTTVTLFKVK</sequence>
<dbReference type="RefSeq" id="XP_074222698.1">
    <property type="nucleotide sequence ID" value="XM_074366597.1"/>
</dbReference>
<dbReference type="Proteomes" id="UP001732780">
    <property type="component" value="Chromosome 6"/>
</dbReference>
<accession>A0AC58QK90</accession>